<gene>
    <name evidence="2" type="ORF">DFH01_05985</name>
</gene>
<dbReference type="CDD" id="cd03451">
    <property type="entry name" value="FkbR2"/>
    <property type="match status" value="2"/>
</dbReference>
<evidence type="ECO:0000313" key="3">
    <source>
        <dbReference type="Proteomes" id="UP000245765"/>
    </source>
</evidence>
<accession>A0A317FL07</accession>
<dbReference type="Proteomes" id="UP000245765">
    <property type="component" value="Unassembled WGS sequence"/>
</dbReference>
<sequence>MPGFYYPIGPQRWREHWGLPLESFAPGMRFRHRPGITLSQRDNVEEALDTFNAAMLHYDAHYAEQTTWKRPLMVSTATVQRVVGMANKTYGDRAAILNFDSITLSAPLFGGDTIYAESEVLAVDAGGTGPTGAVTVEFRCVKPDGAVVAKLRGTLAIHRRGAAPDAPQGEADPDPRFSGYRTEADGTLTEQVGLFFEDFREGDSFLHAPRRSFHAHECVEYGRRAFDTDPRTQDLDWIARHGAGRMKVPETFVIGAAAALSTRSFGRVVANLGWTEIRLPHPVHAGDTVQAESCVLGKRDSKSRPHEGILSVQTEARDMQGRIVVSYRRDLLVYRRDAPTPYAAAGY</sequence>
<comment type="caution">
    <text evidence="2">The sequence shown here is derived from an EMBL/GenBank/DDBJ whole genome shotgun (WGS) entry which is preliminary data.</text>
</comment>
<dbReference type="Pfam" id="PF01575">
    <property type="entry name" value="MaoC_dehydratas"/>
    <property type="match status" value="1"/>
</dbReference>
<reference evidence="3" key="1">
    <citation type="submission" date="2018-05" db="EMBL/GenBank/DDBJ databases">
        <authorList>
            <person name="Du Z."/>
            <person name="Wang X."/>
        </authorList>
    </citation>
    <scope>NUCLEOTIDE SEQUENCE [LARGE SCALE GENOMIC DNA]</scope>
    <source>
        <strain evidence="3">CQN31</strain>
    </source>
</reference>
<dbReference type="AlphaFoldDB" id="A0A317FL07"/>
<dbReference type="OrthoDB" id="9796589at2"/>
<dbReference type="Pfam" id="PF19315">
    <property type="entry name" value="MC_hydratase"/>
    <property type="match status" value="1"/>
</dbReference>
<dbReference type="PANTHER" id="PTHR43664:SF1">
    <property type="entry name" value="BETA-METHYLMALYL-COA DEHYDRATASE"/>
    <property type="match status" value="1"/>
</dbReference>
<protein>
    <submittedName>
        <fullName evidence="2">MaoC family dehydratase</fullName>
    </submittedName>
</protein>
<dbReference type="InterPro" id="IPR048274">
    <property type="entry name" value="MC_hydratase"/>
</dbReference>
<evidence type="ECO:0000313" key="2">
    <source>
        <dbReference type="EMBL" id="PWS38797.1"/>
    </source>
</evidence>
<dbReference type="Gene3D" id="3.10.129.10">
    <property type="entry name" value="Hotdog Thioesterase"/>
    <property type="match status" value="2"/>
</dbReference>
<keyword evidence="3" id="KW-1185">Reference proteome</keyword>
<dbReference type="GO" id="GO:0016829">
    <property type="term" value="F:lyase activity"/>
    <property type="evidence" value="ECO:0007669"/>
    <property type="project" value="InterPro"/>
</dbReference>
<dbReference type="SUPFAM" id="SSF54637">
    <property type="entry name" value="Thioesterase/thiol ester dehydrase-isomerase"/>
    <property type="match status" value="2"/>
</dbReference>
<dbReference type="EMBL" id="QGNA01000001">
    <property type="protein sequence ID" value="PWS38797.1"/>
    <property type="molecule type" value="Genomic_DNA"/>
</dbReference>
<name>A0A317FL07_9PROT</name>
<dbReference type="InterPro" id="IPR029069">
    <property type="entry name" value="HotDog_dom_sf"/>
</dbReference>
<organism evidence="2 3">
    <name type="scientific">Falsiroseomonas bella</name>
    <dbReference type="NCBI Taxonomy" id="2184016"/>
    <lineage>
        <taxon>Bacteria</taxon>
        <taxon>Pseudomonadati</taxon>
        <taxon>Pseudomonadota</taxon>
        <taxon>Alphaproteobacteria</taxon>
        <taxon>Acetobacterales</taxon>
        <taxon>Roseomonadaceae</taxon>
        <taxon>Falsiroseomonas</taxon>
    </lineage>
</organism>
<dbReference type="PANTHER" id="PTHR43664">
    <property type="entry name" value="MONOAMINE OXIDASE-RELATED"/>
    <property type="match status" value="1"/>
</dbReference>
<dbReference type="InterPro" id="IPR052342">
    <property type="entry name" value="MCH/BMMD"/>
</dbReference>
<dbReference type="RefSeq" id="WP_109869419.1">
    <property type="nucleotide sequence ID" value="NZ_QGNA01000001.1"/>
</dbReference>
<evidence type="ECO:0000259" key="1">
    <source>
        <dbReference type="Pfam" id="PF01575"/>
    </source>
</evidence>
<feature type="domain" description="MaoC-like" evidence="1">
    <location>
        <begin position="25"/>
        <end position="136"/>
    </location>
</feature>
<dbReference type="InterPro" id="IPR002539">
    <property type="entry name" value="MaoC-like_dom"/>
</dbReference>
<proteinExistence type="predicted"/>